<dbReference type="PaxDb" id="411461-DORFOR_01982"/>
<comment type="caution">
    <text evidence="2">The sequence shown here is derived from an EMBL/GenBank/DDBJ whole genome shotgun (WGS) entry which is preliminary data.</text>
</comment>
<proteinExistence type="predicted"/>
<dbReference type="GeneID" id="92865294"/>
<reference evidence="2 3" key="2">
    <citation type="submission" date="2007-10" db="EMBL/GenBank/DDBJ databases">
        <authorList>
            <person name="Fulton L."/>
            <person name="Clifton S."/>
            <person name="Fulton B."/>
            <person name="Xu J."/>
            <person name="Minx P."/>
            <person name="Pepin K.H."/>
            <person name="Johnson M."/>
            <person name="Thiruvilangam P."/>
            <person name="Bhonagiri V."/>
            <person name="Nash W.E."/>
            <person name="Wang C."/>
            <person name="Mardis E.R."/>
            <person name="Wilson R.K."/>
        </authorList>
    </citation>
    <scope>NUCLEOTIDE SEQUENCE [LARGE SCALE GENOMIC DNA]</scope>
    <source>
        <strain evidence="2 3">ATCC 27755</strain>
    </source>
</reference>
<evidence type="ECO:0000256" key="1">
    <source>
        <dbReference type="SAM" id="MobiDB-lite"/>
    </source>
</evidence>
<accession>B0G6J8</accession>
<dbReference type="EMBL" id="AAXA02000014">
    <property type="protein sequence ID" value="EDR46759.1"/>
    <property type="molecule type" value="Genomic_DNA"/>
</dbReference>
<dbReference type="eggNOG" id="ENOG502ZJWE">
    <property type="taxonomic scope" value="Bacteria"/>
</dbReference>
<dbReference type="RefSeq" id="WP_005333583.1">
    <property type="nucleotide sequence ID" value="NZ_AAXA02000014.1"/>
</dbReference>
<evidence type="ECO:0000313" key="2">
    <source>
        <dbReference type="EMBL" id="EDR46759.1"/>
    </source>
</evidence>
<sequence>MVKEAGKTDRKTAQQKQTVDGKDKKLSIHERLEINKKIIQEKQGKDKSERGADFGVR</sequence>
<evidence type="ECO:0000313" key="3">
    <source>
        <dbReference type="Proteomes" id="UP000005359"/>
    </source>
</evidence>
<feature type="compositionally biased region" description="Basic and acidic residues" evidence="1">
    <location>
        <begin position="19"/>
        <end position="57"/>
    </location>
</feature>
<dbReference type="AlphaFoldDB" id="B0G6J8"/>
<gene>
    <name evidence="2" type="ORF">DORFOR_01982</name>
</gene>
<feature type="region of interest" description="Disordered" evidence="1">
    <location>
        <begin position="1"/>
        <end position="57"/>
    </location>
</feature>
<name>B0G6J8_9FIRM</name>
<dbReference type="Proteomes" id="UP000005359">
    <property type="component" value="Unassembled WGS sequence"/>
</dbReference>
<reference evidence="2 3" key="1">
    <citation type="submission" date="2007-10" db="EMBL/GenBank/DDBJ databases">
        <title>Draft genome sequence of Dorea formicigenerans(ATCC 27755).</title>
        <authorList>
            <person name="Sudarsanam P."/>
            <person name="Ley R."/>
            <person name="Guruge J."/>
            <person name="Turnbaugh P.J."/>
            <person name="Mahowald M."/>
            <person name="Liep D."/>
            <person name="Gordon J."/>
        </authorList>
    </citation>
    <scope>NUCLEOTIDE SEQUENCE [LARGE SCALE GENOMIC DNA]</scope>
    <source>
        <strain evidence="2 3">ATCC 27755</strain>
    </source>
</reference>
<organism evidence="2 3">
    <name type="scientific">Dorea formicigenerans ATCC 27755</name>
    <dbReference type="NCBI Taxonomy" id="411461"/>
    <lineage>
        <taxon>Bacteria</taxon>
        <taxon>Bacillati</taxon>
        <taxon>Bacillota</taxon>
        <taxon>Clostridia</taxon>
        <taxon>Lachnospirales</taxon>
        <taxon>Lachnospiraceae</taxon>
        <taxon>Dorea</taxon>
    </lineage>
</organism>
<protein>
    <submittedName>
        <fullName evidence="2">Uncharacterized protein</fullName>
    </submittedName>
</protein>
<feature type="compositionally biased region" description="Basic and acidic residues" evidence="1">
    <location>
        <begin position="1"/>
        <end position="12"/>
    </location>
</feature>